<keyword evidence="4" id="KW-0804">Transcription</keyword>
<dbReference type="PANTHER" id="PTHR31221">
    <property type="entry name" value="WRKY TRANSCRIPTION FACTOR PROTEIN 1-RELATED"/>
    <property type="match status" value="1"/>
</dbReference>
<dbReference type="AlphaFoldDB" id="A0A804UI76"/>
<keyword evidence="3" id="KW-0238">DNA-binding</keyword>
<feature type="compositionally biased region" description="Pro residues" evidence="6">
    <location>
        <begin position="28"/>
        <end position="38"/>
    </location>
</feature>
<dbReference type="Gene3D" id="2.20.25.80">
    <property type="entry name" value="WRKY domain"/>
    <property type="match status" value="1"/>
</dbReference>
<comment type="subcellular location">
    <subcellularLocation>
        <location evidence="1">Nucleus</location>
    </subcellularLocation>
</comment>
<dbReference type="EnsemblPlants" id="Zm00001eb371340_T001">
    <property type="protein sequence ID" value="Zm00001eb371340_P001"/>
    <property type="gene ID" value="Zm00001eb371340"/>
</dbReference>
<feature type="region of interest" description="Disordered" evidence="6">
    <location>
        <begin position="94"/>
        <end position="140"/>
    </location>
</feature>
<feature type="region of interest" description="Disordered" evidence="6">
    <location>
        <begin position="1"/>
        <end position="58"/>
    </location>
</feature>
<protein>
    <recommendedName>
        <fullName evidence="7">WRKY domain-containing protein</fullName>
    </recommendedName>
</protein>
<dbReference type="Proteomes" id="UP000007305">
    <property type="component" value="Chromosome 8"/>
</dbReference>
<evidence type="ECO:0000259" key="7">
    <source>
        <dbReference type="PROSITE" id="PS50811"/>
    </source>
</evidence>
<organism evidence="8 9">
    <name type="scientific">Zea mays</name>
    <name type="common">Maize</name>
    <dbReference type="NCBI Taxonomy" id="4577"/>
    <lineage>
        <taxon>Eukaryota</taxon>
        <taxon>Viridiplantae</taxon>
        <taxon>Streptophyta</taxon>
        <taxon>Embryophyta</taxon>
        <taxon>Tracheophyta</taxon>
        <taxon>Spermatophyta</taxon>
        <taxon>Magnoliopsida</taxon>
        <taxon>Liliopsida</taxon>
        <taxon>Poales</taxon>
        <taxon>Poaceae</taxon>
        <taxon>PACMAD clade</taxon>
        <taxon>Panicoideae</taxon>
        <taxon>Andropogonodae</taxon>
        <taxon>Andropogoneae</taxon>
        <taxon>Tripsacinae</taxon>
        <taxon>Zea</taxon>
    </lineage>
</organism>
<keyword evidence="2" id="KW-0805">Transcription regulation</keyword>
<proteinExistence type="predicted"/>
<keyword evidence="5" id="KW-0539">Nucleus</keyword>
<dbReference type="PROSITE" id="PS50811">
    <property type="entry name" value="WRKY"/>
    <property type="match status" value="1"/>
</dbReference>
<evidence type="ECO:0000256" key="5">
    <source>
        <dbReference type="ARBA" id="ARBA00023242"/>
    </source>
</evidence>
<evidence type="ECO:0000313" key="8">
    <source>
        <dbReference type="EnsemblPlants" id="Zm00001eb371340_P001"/>
    </source>
</evidence>
<dbReference type="SMART" id="SM00774">
    <property type="entry name" value="WRKY"/>
    <property type="match status" value="1"/>
</dbReference>
<sequence>MENQQQLQGDDESPSHTFPSFPYFTVPSPQPSLLPPPSESDDQRNTLATALQQQPSSACNNNDLQLLPLQLGAATVDWSALLQQHASLMGPLLPGLLLQQPPAPLDDQSAENAGSSSSKEKGGAAAGRKKKASRPRFAFQTRSVNDILDDGYRWRKYGQKAVKNSEHPRK</sequence>
<reference evidence="8" key="2">
    <citation type="submission" date="2019-07" db="EMBL/GenBank/DDBJ databases">
        <authorList>
            <person name="Seetharam A."/>
            <person name="Woodhouse M."/>
            <person name="Cannon E."/>
        </authorList>
    </citation>
    <scope>NUCLEOTIDE SEQUENCE [LARGE SCALE GENOMIC DNA]</scope>
    <source>
        <strain evidence="8">cv. B73</strain>
    </source>
</reference>
<dbReference type="PANTHER" id="PTHR31221:SF111">
    <property type="entry name" value="WRKY TRANSCRIPTION FACTOR 43-RELATED"/>
    <property type="match status" value="1"/>
</dbReference>
<feature type="domain" description="WRKY" evidence="7">
    <location>
        <begin position="143"/>
        <end position="170"/>
    </location>
</feature>
<reference evidence="8" key="3">
    <citation type="submission" date="2021-05" db="UniProtKB">
        <authorList>
            <consortium name="EnsemblPlants"/>
        </authorList>
    </citation>
    <scope>IDENTIFICATION</scope>
    <source>
        <strain evidence="8">cv. B73</strain>
    </source>
</reference>
<dbReference type="SUPFAM" id="SSF118290">
    <property type="entry name" value="WRKY DNA-binding domain"/>
    <property type="match status" value="1"/>
</dbReference>
<dbReference type="OrthoDB" id="1921377at2759"/>
<dbReference type="Pfam" id="PF03106">
    <property type="entry name" value="WRKY"/>
    <property type="match status" value="1"/>
</dbReference>
<evidence type="ECO:0000256" key="1">
    <source>
        <dbReference type="ARBA" id="ARBA00004123"/>
    </source>
</evidence>
<dbReference type="Gramene" id="Zm00001eb371340_T001">
    <property type="protein sequence ID" value="Zm00001eb371340_P001"/>
    <property type="gene ID" value="Zm00001eb371340"/>
</dbReference>
<dbReference type="GO" id="GO:0043565">
    <property type="term" value="F:sequence-specific DNA binding"/>
    <property type="evidence" value="ECO:0007669"/>
    <property type="project" value="InterPro"/>
</dbReference>
<dbReference type="GO" id="GO:0003700">
    <property type="term" value="F:DNA-binding transcription factor activity"/>
    <property type="evidence" value="ECO:0007669"/>
    <property type="project" value="InterPro"/>
</dbReference>
<reference evidence="9" key="1">
    <citation type="journal article" date="2009" name="Science">
        <title>The B73 maize genome: complexity, diversity, and dynamics.</title>
        <authorList>
            <person name="Schnable P.S."/>
            <person name="Ware D."/>
            <person name="Fulton R.S."/>
            <person name="Stein J.C."/>
            <person name="Wei F."/>
            <person name="Pasternak S."/>
            <person name="Liang C."/>
            <person name="Zhang J."/>
            <person name="Fulton L."/>
            <person name="Graves T.A."/>
            <person name="Minx P."/>
            <person name="Reily A.D."/>
            <person name="Courtney L."/>
            <person name="Kruchowski S.S."/>
            <person name="Tomlinson C."/>
            <person name="Strong C."/>
            <person name="Delehaunty K."/>
            <person name="Fronick C."/>
            <person name="Courtney B."/>
            <person name="Rock S.M."/>
            <person name="Belter E."/>
            <person name="Du F."/>
            <person name="Kim K."/>
            <person name="Abbott R.M."/>
            <person name="Cotton M."/>
            <person name="Levy A."/>
            <person name="Marchetto P."/>
            <person name="Ochoa K."/>
            <person name="Jackson S.M."/>
            <person name="Gillam B."/>
            <person name="Chen W."/>
            <person name="Yan L."/>
            <person name="Higginbotham J."/>
            <person name="Cardenas M."/>
            <person name="Waligorski J."/>
            <person name="Applebaum E."/>
            <person name="Phelps L."/>
            <person name="Falcone J."/>
            <person name="Kanchi K."/>
            <person name="Thane T."/>
            <person name="Scimone A."/>
            <person name="Thane N."/>
            <person name="Henke J."/>
            <person name="Wang T."/>
            <person name="Ruppert J."/>
            <person name="Shah N."/>
            <person name="Rotter K."/>
            <person name="Hodges J."/>
            <person name="Ingenthron E."/>
            <person name="Cordes M."/>
            <person name="Kohlberg S."/>
            <person name="Sgro J."/>
            <person name="Delgado B."/>
            <person name="Mead K."/>
            <person name="Chinwalla A."/>
            <person name="Leonard S."/>
            <person name="Crouse K."/>
            <person name="Collura K."/>
            <person name="Kudrna D."/>
            <person name="Currie J."/>
            <person name="He R."/>
            <person name="Angelova A."/>
            <person name="Rajasekar S."/>
            <person name="Mueller T."/>
            <person name="Lomeli R."/>
            <person name="Scara G."/>
            <person name="Ko A."/>
            <person name="Delaney K."/>
            <person name="Wissotski M."/>
            <person name="Lopez G."/>
            <person name="Campos D."/>
            <person name="Braidotti M."/>
            <person name="Ashley E."/>
            <person name="Golser W."/>
            <person name="Kim H."/>
            <person name="Lee S."/>
            <person name="Lin J."/>
            <person name="Dujmic Z."/>
            <person name="Kim W."/>
            <person name="Talag J."/>
            <person name="Zuccolo A."/>
            <person name="Fan C."/>
            <person name="Sebastian A."/>
            <person name="Kramer M."/>
            <person name="Spiegel L."/>
            <person name="Nascimento L."/>
            <person name="Zutavern T."/>
            <person name="Miller B."/>
            <person name="Ambroise C."/>
            <person name="Muller S."/>
            <person name="Spooner W."/>
            <person name="Narechania A."/>
            <person name="Ren L."/>
            <person name="Wei S."/>
            <person name="Kumari S."/>
            <person name="Faga B."/>
            <person name="Levy M.J."/>
            <person name="McMahan L."/>
            <person name="Van Buren P."/>
            <person name="Vaughn M.W."/>
            <person name="Ying K."/>
            <person name="Yeh C.-T."/>
            <person name="Emrich S.J."/>
            <person name="Jia Y."/>
            <person name="Kalyanaraman A."/>
            <person name="Hsia A.-P."/>
            <person name="Barbazuk W.B."/>
            <person name="Baucom R.S."/>
            <person name="Brutnell T.P."/>
            <person name="Carpita N.C."/>
            <person name="Chaparro C."/>
            <person name="Chia J.-M."/>
            <person name="Deragon J.-M."/>
            <person name="Estill J.C."/>
            <person name="Fu Y."/>
            <person name="Jeddeloh J.A."/>
            <person name="Han Y."/>
            <person name="Lee H."/>
            <person name="Li P."/>
            <person name="Lisch D.R."/>
            <person name="Liu S."/>
            <person name="Liu Z."/>
            <person name="Nagel D.H."/>
            <person name="McCann M.C."/>
            <person name="SanMiguel P."/>
            <person name="Myers A.M."/>
            <person name="Nettleton D."/>
            <person name="Nguyen J."/>
            <person name="Penning B.W."/>
            <person name="Ponnala L."/>
            <person name="Schneider K.L."/>
            <person name="Schwartz D.C."/>
            <person name="Sharma A."/>
            <person name="Soderlund C."/>
            <person name="Springer N.M."/>
            <person name="Sun Q."/>
            <person name="Wang H."/>
            <person name="Waterman M."/>
            <person name="Westerman R."/>
            <person name="Wolfgruber T.K."/>
            <person name="Yang L."/>
            <person name="Yu Y."/>
            <person name="Zhang L."/>
            <person name="Zhou S."/>
            <person name="Zhu Q."/>
            <person name="Bennetzen J.L."/>
            <person name="Dawe R.K."/>
            <person name="Jiang J."/>
            <person name="Jiang N."/>
            <person name="Presting G.G."/>
            <person name="Wessler S.R."/>
            <person name="Aluru S."/>
            <person name="Martienssen R.A."/>
            <person name="Clifton S.W."/>
            <person name="McCombie W.R."/>
            <person name="Wing R.A."/>
            <person name="Wilson R.K."/>
        </authorList>
    </citation>
    <scope>NUCLEOTIDE SEQUENCE [LARGE SCALE GENOMIC DNA]</scope>
    <source>
        <strain evidence="9">cv. B73</strain>
    </source>
</reference>
<evidence type="ECO:0000256" key="4">
    <source>
        <dbReference type="ARBA" id="ARBA00023163"/>
    </source>
</evidence>
<name>A0A804UI76_MAIZE</name>
<dbReference type="GO" id="GO:0005634">
    <property type="term" value="C:nucleus"/>
    <property type="evidence" value="ECO:0007669"/>
    <property type="project" value="UniProtKB-SubCell"/>
</dbReference>
<dbReference type="InterPro" id="IPR003657">
    <property type="entry name" value="WRKY_dom"/>
</dbReference>
<keyword evidence="9" id="KW-1185">Reference proteome</keyword>
<gene>
    <name evidence="8" type="primary">LOC103636675</name>
</gene>
<evidence type="ECO:0000256" key="3">
    <source>
        <dbReference type="ARBA" id="ARBA00023125"/>
    </source>
</evidence>
<dbReference type="InterPro" id="IPR044810">
    <property type="entry name" value="WRKY_plant"/>
</dbReference>
<evidence type="ECO:0000313" key="9">
    <source>
        <dbReference type="Proteomes" id="UP000007305"/>
    </source>
</evidence>
<dbReference type="InterPro" id="IPR036576">
    <property type="entry name" value="WRKY_dom_sf"/>
</dbReference>
<evidence type="ECO:0000256" key="6">
    <source>
        <dbReference type="SAM" id="MobiDB-lite"/>
    </source>
</evidence>
<feature type="compositionally biased region" description="Polar residues" evidence="6">
    <location>
        <begin position="45"/>
        <end position="58"/>
    </location>
</feature>
<accession>A0A804UI76</accession>
<evidence type="ECO:0000256" key="2">
    <source>
        <dbReference type="ARBA" id="ARBA00023015"/>
    </source>
</evidence>